<gene>
    <name evidence="2" type="ORF">HALLA_18600</name>
</gene>
<accession>W0JPI6</accession>
<dbReference type="RefSeq" id="WP_049953754.1">
    <property type="nucleotide sequence ID" value="NZ_CP007055.1"/>
</dbReference>
<reference evidence="2 3" key="1">
    <citation type="submission" date="2014-01" db="EMBL/GenBank/DDBJ databases">
        <authorList>
            <consortium name="DOE Joint Genome Institute"/>
            <person name="Anderson I."/>
            <person name="Huntemann M."/>
            <person name="Han J."/>
            <person name="Chen A."/>
            <person name="Kyrpides N."/>
            <person name="Mavromatis K."/>
            <person name="Markowitz V."/>
            <person name="Palaniappan K."/>
            <person name="Ivanova N."/>
            <person name="Schaumberg A."/>
            <person name="Pati A."/>
            <person name="Liolios K."/>
            <person name="Nordberg H.P."/>
            <person name="Cantor M.N."/>
            <person name="Hua S.X."/>
            <person name="Woyke T."/>
        </authorList>
    </citation>
    <scope>NUCLEOTIDE SEQUENCE [LARGE SCALE GENOMIC DNA]</scope>
    <source>
        <strain evidence="2 3">XH-48</strain>
    </source>
</reference>
<dbReference type="eggNOG" id="arCOG11072">
    <property type="taxonomic scope" value="Archaea"/>
</dbReference>
<dbReference type="OrthoDB" id="178079at2157"/>
<keyword evidence="1" id="KW-0472">Membrane</keyword>
<sequence length="74" mass="8058">MALTRLLGSRATRSLTVLSVLVEAKRSFDRGKRIRGVLLLVVAVFAWKWALIGMAAQGVVKLLRRGRPSGATPN</sequence>
<evidence type="ECO:0000313" key="2">
    <source>
        <dbReference type="EMBL" id="AHG00504.1"/>
    </source>
</evidence>
<keyword evidence="2" id="KW-0808">Transferase</keyword>
<keyword evidence="3" id="KW-1185">Reference proteome</keyword>
<feature type="transmembrane region" description="Helical" evidence="1">
    <location>
        <begin position="36"/>
        <end position="60"/>
    </location>
</feature>
<dbReference type="GeneID" id="25146406"/>
<dbReference type="GO" id="GO:0016301">
    <property type="term" value="F:kinase activity"/>
    <property type="evidence" value="ECO:0007669"/>
    <property type="project" value="UniProtKB-KW"/>
</dbReference>
<dbReference type="EMBL" id="CP007055">
    <property type="protein sequence ID" value="AHG00504.1"/>
    <property type="molecule type" value="Genomic_DNA"/>
</dbReference>
<name>W0JPI6_9EURY</name>
<proteinExistence type="predicted"/>
<dbReference type="KEGG" id="hlr:HALLA_18600"/>
<dbReference type="HOGENOM" id="CLU_2678817_0_0_2"/>
<evidence type="ECO:0000256" key="1">
    <source>
        <dbReference type="SAM" id="Phobius"/>
    </source>
</evidence>
<evidence type="ECO:0000313" key="3">
    <source>
        <dbReference type="Proteomes" id="UP000019024"/>
    </source>
</evidence>
<dbReference type="Proteomes" id="UP000019024">
    <property type="component" value="Chromosome"/>
</dbReference>
<dbReference type="AlphaFoldDB" id="W0JPI6"/>
<organism evidence="2 3">
    <name type="scientific">Halostagnicola larsenii XH-48</name>
    <dbReference type="NCBI Taxonomy" id="797299"/>
    <lineage>
        <taxon>Archaea</taxon>
        <taxon>Methanobacteriati</taxon>
        <taxon>Methanobacteriota</taxon>
        <taxon>Stenosarchaea group</taxon>
        <taxon>Halobacteria</taxon>
        <taxon>Halobacteriales</taxon>
        <taxon>Natrialbaceae</taxon>
        <taxon>Halostagnicola</taxon>
    </lineage>
</organism>
<keyword evidence="1" id="KW-1133">Transmembrane helix</keyword>
<keyword evidence="1" id="KW-0812">Transmembrane</keyword>
<protein>
    <submittedName>
        <fullName evidence="2">Polyphosphate kinase</fullName>
    </submittedName>
</protein>
<keyword evidence="2" id="KW-0418">Kinase</keyword>